<dbReference type="Pfam" id="PF05721">
    <property type="entry name" value="PhyH"/>
    <property type="match status" value="1"/>
</dbReference>
<evidence type="ECO:0008006" key="3">
    <source>
        <dbReference type="Google" id="ProtNLM"/>
    </source>
</evidence>
<dbReference type="Gene3D" id="2.60.120.620">
    <property type="entry name" value="q2cbj1_9rhob like domain"/>
    <property type="match status" value="1"/>
</dbReference>
<gene>
    <name evidence="1" type="ORF">F0L74_05170</name>
</gene>
<protein>
    <recommendedName>
        <fullName evidence="3">Phytanoyl-CoA dioxygenase PhyH</fullName>
    </recommendedName>
</protein>
<keyword evidence="2" id="KW-1185">Reference proteome</keyword>
<name>A0A5B2W1Y2_9BACT</name>
<dbReference type="InterPro" id="IPR008775">
    <property type="entry name" value="Phytyl_CoA_dOase-like"/>
</dbReference>
<comment type="caution">
    <text evidence="1">The sequence shown here is derived from an EMBL/GenBank/DDBJ whole genome shotgun (WGS) entry which is preliminary data.</text>
</comment>
<proteinExistence type="predicted"/>
<dbReference type="RefSeq" id="WP_149836744.1">
    <property type="nucleotide sequence ID" value="NZ_VUOC01000001.1"/>
</dbReference>
<dbReference type="SUPFAM" id="SSF51197">
    <property type="entry name" value="Clavaminate synthase-like"/>
    <property type="match status" value="1"/>
</dbReference>
<accession>A0A5B2W1Y2</accession>
<evidence type="ECO:0000313" key="2">
    <source>
        <dbReference type="Proteomes" id="UP000324611"/>
    </source>
</evidence>
<dbReference type="EMBL" id="VUOC01000001">
    <property type="protein sequence ID" value="KAA2245355.1"/>
    <property type="molecule type" value="Genomic_DNA"/>
</dbReference>
<dbReference type="AlphaFoldDB" id="A0A5B2W1Y2"/>
<dbReference type="GO" id="GO:0016706">
    <property type="term" value="F:2-oxoglutarate-dependent dioxygenase activity"/>
    <property type="evidence" value="ECO:0007669"/>
    <property type="project" value="UniProtKB-ARBA"/>
</dbReference>
<evidence type="ECO:0000313" key="1">
    <source>
        <dbReference type="EMBL" id="KAA2245355.1"/>
    </source>
</evidence>
<reference evidence="1 2" key="2">
    <citation type="submission" date="2019-09" db="EMBL/GenBank/DDBJ databases">
        <authorList>
            <person name="Jin C."/>
        </authorList>
    </citation>
    <scope>NUCLEOTIDE SEQUENCE [LARGE SCALE GENOMIC DNA]</scope>
    <source>
        <strain evidence="1 2">BN140078</strain>
    </source>
</reference>
<sequence length="303" mass="34586">MINTLLRKAKRAARPDFWLFKWQRSVTGLPLRKASINIIKRMVGNRPVAGTKTLDIPNVEEHILSLKSKGFTNLGQLLSQSQVEAIKAALKNYKCFDPHNRAVGQFDPAQAPLTCHTAHYHREDLIKNDIIINIANDNAILKIVQEVLGAVPTISNINCWWSFAGRSKAEHAQLFHRDVDDFKFLKLFVYLTDVTSTDGPHIYVSGSHDINKATQIRRYQDDEIKATFGEENIKSFEEPQGSLFLVDTFGIHKGMLPQKNDRLLLQVQYSLLPLYVESYQPVNLPAKNKLDHYVNRLLLKQEN</sequence>
<dbReference type="Proteomes" id="UP000324611">
    <property type="component" value="Unassembled WGS sequence"/>
</dbReference>
<reference evidence="1 2" key="1">
    <citation type="submission" date="2019-09" db="EMBL/GenBank/DDBJ databases">
        <title>Chitinophaga ginsengihumi sp. nov., isolated from soil of ginseng rhizosphere.</title>
        <authorList>
            <person name="Lee J."/>
        </authorList>
    </citation>
    <scope>NUCLEOTIDE SEQUENCE [LARGE SCALE GENOMIC DNA]</scope>
    <source>
        <strain evidence="1 2">BN140078</strain>
    </source>
</reference>
<organism evidence="1 2">
    <name type="scientific">Chitinophaga agrisoli</name>
    <dbReference type="NCBI Taxonomy" id="2607653"/>
    <lineage>
        <taxon>Bacteria</taxon>
        <taxon>Pseudomonadati</taxon>
        <taxon>Bacteroidota</taxon>
        <taxon>Chitinophagia</taxon>
        <taxon>Chitinophagales</taxon>
        <taxon>Chitinophagaceae</taxon>
        <taxon>Chitinophaga</taxon>
    </lineage>
</organism>